<dbReference type="PRINTS" id="PR01652">
    <property type="entry name" value="SHAPEPROTEIN"/>
</dbReference>
<keyword evidence="4" id="KW-0067">ATP-binding</keyword>
<dbReference type="InterPro" id="IPR043129">
    <property type="entry name" value="ATPase_NBD"/>
</dbReference>
<sequence>MFNFTNFLKKIKLPFFANFEIYFDLGTSITKIAIKDKGVILREPTFLGYNSRIKDYSFIGNEAKTILGKTPDFIKVVRPIVSGVISDFDAEVFLLQKFLERSVYLYSGNKMIKPMMIGIATVPTVATEIEQKAVREALLKIGMSQVFLIEKPLATAAGCGINVFSHEPTLIADLGGGLIELSIVGSSGILSHKTLKNSGDQMNKVIFNYVYLKYGIILGEATCENLKIDILNFKNTEKIVVTRGKSLENGLPKTVKIKSSDINEALRSNFNQIIDGIKELIESSPPEVVDEVMQKGAILTGGLSRIPGIDKFFEEELKLNVYCSDKFEYATINGLMKLTANEETFSKIIIQ</sequence>
<evidence type="ECO:0000256" key="2">
    <source>
        <dbReference type="ARBA" id="ARBA00022490"/>
    </source>
</evidence>
<proteinExistence type="inferred from homology"/>
<dbReference type="InterPro" id="IPR004753">
    <property type="entry name" value="MreB"/>
</dbReference>
<dbReference type="SUPFAM" id="SSF53067">
    <property type="entry name" value="Actin-like ATPase domain"/>
    <property type="match status" value="2"/>
</dbReference>
<evidence type="ECO:0000256" key="1">
    <source>
        <dbReference type="ARBA" id="ARBA00004496"/>
    </source>
</evidence>
<dbReference type="AlphaFoldDB" id="A0A0G0ATS0"/>
<dbReference type="GO" id="GO:0005737">
    <property type="term" value="C:cytoplasm"/>
    <property type="evidence" value="ECO:0007669"/>
    <property type="project" value="UniProtKB-SubCell"/>
</dbReference>
<evidence type="ECO:0000256" key="3">
    <source>
        <dbReference type="ARBA" id="ARBA00022741"/>
    </source>
</evidence>
<evidence type="ECO:0000256" key="6">
    <source>
        <dbReference type="ARBA" id="ARBA00023458"/>
    </source>
</evidence>
<dbReference type="EMBL" id="LBPR01000026">
    <property type="protein sequence ID" value="KKP60304.1"/>
    <property type="molecule type" value="Genomic_DNA"/>
</dbReference>
<keyword evidence="2" id="KW-0963">Cytoplasm</keyword>
<evidence type="ECO:0008006" key="9">
    <source>
        <dbReference type="Google" id="ProtNLM"/>
    </source>
</evidence>
<dbReference type="PANTHER" id="PTHR42749">
    <property type="entry name" value="CELL SHAPE-DETERMINING PROTEIN MREB"/>
    <property type="match status" value="1"/>
</dbReference>
<dbReference type="STRING" id="1618484.UR56_C0026G0012"/>
<protein>
    <recommendedName>
        <fullName evidence="9">Cell shape-determining protein MreB</fullName>
    </recommendedName>
</protein>
<accession>A0A0G0ATS0</accession>
<dbReference type="GO" id="GO:0008360">
    <property type="term" value="P:regulation of cell shape"/>
    <property type="evidence" value="ECO:0007669"/>
    <property type="project" value="UniProtKB-KW"/>
</dbReference>
<keyword evidence="3" id="KW-0547">Nucleotide-binding</keyword>
<comment type="caution">
    <text evidence="7">The sequence shown here is derived from an EMBL/GenBank/DDBJ whole genome shotgun (WGS) entry which is preliminary data.</text>
</comment>
<keyword evidence="5" id="KW-0133">Cell shape</keyword>
<dbReference type="InterPro" id="IPR056546">
    <property type="entry name" value="MreB_MamK-like"/>
</dbReference>
<reference evidence="7 8" key="1">
    <citation type="journal article" date="2015" name="Nature">
        <title>rRNA introns, odd ribosomes, and small enigmatic genomes across a large radiation of phyla.</title>
        <authorList>
            <person name="Brown C.T."/>
            <person name="Hug L.A."/>
            <person name="Thomas B.C."/>
            <person name="Sharon I."/>
            <person name="Castelle C.J."/>
            <person name="Singh A."/>
            <person name="Wilkins M.J."/>
            <person name="Williams K.H."/>
            <person name="Banfield J.F."/>
        </authorList>
    </citation>
    <scope>NUCLEOTIDE SEQUENCE [LARGE SCALE GENOMIC DNA]</scope>
</reference>
<dbReference type="Pfam" id="PF06723">
    <property type="entry name" value="MreB_Mbl"/>
    <property type="match status" value="1"/>
</dbReference>
<evidence type="ECO:0000313" key="8">
    <source>
        <dbReference type="Proteomes" id="UP000034004"/>
    </source>
</evidence>
<comment type="similarity">
    <text evidence="6">Belongs to the FtsA/MreB family.</text>
</comment>
<dbReference type="GO" id="GO:0000902">
    <property type="term" value="P:cell morphogenesis"/>
    <property type="evidence" value="ECO:0007669"/>
    <property type="project" value="InterPro"/>
</dbReference>
<comment type="subcellular location">
    <subcellularLocation>
        <location evidence="1">Cytoplasm</location>
    </subcellularLocation>
</comment>
<name>A0A0G0ATS0_9BACT</name>
<organism evidence="7 8">
    <name type="scientific">Candidatus Roizmanbacteria bacterium GW2011_GWC2_34_23</name>
    <dbReference type="NCBI Taxonomy" id="1618484"/>
    <lineage>
        <taxon>Bacteria</taxon>
        <taxon>Candidatus Roizmaniibacteriota</taxon>
    </lineage>
</organism>
<dbReference type="PANTHER" id="PTHR42749:SF1">
    <property type="entry name" value="CELL SHAPE-DETERMINING PROTEIN MREB"/>
    <property type="match status" value="1"/>
</dbReference>
<evidence type="ECO:0000256" key="4">
    <source>
        <dbReference type="ARBA" id="ARBA00022840"/>
    </source>
</evidence>
<evidence type="ECO:0000256" key="5">
    <source>
        <dbReference type="ARBA" id="ARBA00022960"/>
    </source>
</evidence>
<dbReference type="Proteomes" id="UP000034004">
    <property type="component" value="Unassembled WGS sequence"/>
</dbReference>
<gene>
    <name evidence="7" type="ORF">UR56_C0026G0012</name>
</gene>
<dbReference type="CDD" id="cd10225">
    <property type="entry name" value="ASKHA_NBD_MreB-like"/>
    <property type="match status" value="1"/>
</dbReference>
<dbReference type="GO" id="GO:0005524">
    <property type="term" value="F:ATP binding"/>
    <property type="evidence" value="ECO:0007669"/>
    <property type="project" value="UniProtKB-KW"/>
</dbReference>
<dbReference type="Gene3D" id="3.30.420.40">
    <property type="match status" value="2"/>
</dbReference>
<evidence type="ECO:0000313" key="7">
    <source>
        <dbReference type="EMBL" id="KKP60304.1"/>
    </source>
</evidence>